<sequence>MAPPAVSASVDLTADDPPFNPADFVGSKKKYPSSDTPAAIQAALDAVLKLPAAMLPSFLGRTYLLRMIRHLGLAPLGYETQDYEAKELDLGEEDTTQDF</sequence>
<dbReference type="Proteomes" id="UP001219525">
    <property type="component" value="Unassembled WGS sequence"/>
</dbReference>
<accession>A0AAD6YI78</accession>
<proteinExistence type="predicted"/>
<evidence type="ECO:0000313" key="2">
    <source>
        <dbReference type="EMBL" id="KAJ7211693.1"/>
    </source>
</evidence>
<keyword evidence="3" id="KW-1185">Reference proteome</keyword>
<name>A0AAD6YI78_9AGAR</name>
<dbReference type="AlphaFoldDB" id="A0AAD6YI78"/>
<evidence type="ECO:0000313" key="3">
    <source>
        <dbReference type="Proteomes" id="UP001219525"/>
    </source>
</evidence>
<protein>
    <submittedName>
        <fullName evidence="2">Uncharacterized protein</fullName>
    </submittedName>
</protein>
<organism evidence="2 3">
    <name type="scientific">Mycena pura</name>
    <dbReference type="NCBI Taxonomy" id="153505"/>
    <lineage>
        <taxon>Eukaryota</taxon>
        <taxon>Fungi</taxon>
        <taxon>Dikarya</taxon>
        <taxon>Basidiomycota</taxon>
        <taxon>Agaricomycotina</taxon>
        <taxon>Agaricomycetes</taxon>
        <taxon>Agaricomycetidae</taxon>
        <taxon>Agaricales</taxon>
        <taxon>Marasmiineae</taxon>
        <taxon>Mycenaceae</taxon>
        <taxon>Mycena</taxon>
    </lineage>
</organism>
<dbReference type="EMBL" id="JARJCW010000025">
    <property type="protein sequence ID" value="KAJ7211693.1"/>
    <property type="molecule type" value="Genomic_DNA"/>
</dbReference>
<gene>
    <name evidence="2" type="ORF">GGX14DRAFT_564924</name>
</gene>
<comment type="caution">
    <text evidence="2">The sequence shown here is derived from an EMBL/GenBank/DDBJ whole genome shotgun (WGS) entry which is preliminary data.</text>
</comment>
<reference evidence="2" key="1">
    <citation type="submission" date="2023-03" db="EMBL/GenBank/DDBJ databases">
        <title>Massive genome expansion in bonnet fungi (Mycena s.s.) driven by repeated elements and novel gene families across ecological guilds.</title>
        <authorList>
            <consortium name="Lawrence Berkeley National Laboratory"/>
            <person name="Harder C.B."/>
            <person name="Miyauchi S."/>
            <person name="Viragh M."/>
            <person name="Kuo A."/>
            <person name="Thoen E."/>
            <person name="Andreopoulos B."/>
            <person name="Lu D."/>
            <person name="Skrede I."/>
            <person name="Drula E."/>
            <person name="Henrissat B."/>
            <person name="Morin E."/>
            <person name="Kohler A."/>
            <person name="Barry K."/>
            <person name="LaButti K."/>
            <person name="Morin E."/>
            <person name="Salamov A."/>
            <person name="Lipzen A."/>
            <person name="Mereny Z."/>
            <person name="Hegedus B."/>
            <person name="Baldrian P."/>
            <person name="Stursova M."/>
            <person name="Weitz H."/>
            <person name="Taylor A."/>
            <person name="Grigoriev I.V."/>
            <person name="Nagy L.G."/>
            <person name="Martin F."/>
            <person name="Kauserud H."/>
        </authorList>
    </citation>
    <scope>NUCLEOTIDE SEQUENCE</scope>
    <source>
        <strain evidence="2">9144</strain>
    </source>
</reference>
<feature type="region of interest" description="Disordered" evidence="1">
    <location>
        <begin position="1"/>
        <end position="30"/>
    </location>
</feature>
<evidence type="ECO:0000256" key="1">
    <source>
        <dbReference type="SAM" id="MobiDB-lite"/>
    </source>
</evidence>